<evidence type="ECO:0000313" key="3">
    <source>
        <dbReference type="Proteomes" id="UP000054279"/>
    </source>
</evidence>
<keyword evidence="2" id="KW-0560">Oxidoreductase</keyword>
<dbReference type="Pfam" id="PF11895">
    <property type="entry name" value="Peroxidase_ext"/>
    <property type="match status" value="1"/>
</dbReference>
<dbReference type="GO" id="GO:0020037">
    <property type="term" value="F:heme binding"/>
    <property type="evidence" value="ECO:0007669"/>
    <property type="project" value="InterPro"/>
</dbReference>
<dbReference type="InterPro" id="IPR024589">
    <property type="entry name" value="Ligninase_C"/>
</dbReference>
<dbReference type="Proteomes" id="UP000054279">
    <property type="component" value="Unassembled WGS sequence"/>
</dbReference>
<dbReference type="Gene3D" id="1.10.420.10">
    <property type="entry name" value="Peroxidase, domain 2"/>
    <property type="match status" value="1"/>
</dbReference>
<dbReference type="InterPro" id="IPR010255">
    <property type="entry name" value="Haem_peroxidase_sf"/>
</dbReference>
<feature type="domain" description="Fungal ligninase C-terminal" evidence="1">
    <location>
        <begin position="29"/>
        <end position="75"/>
    </location>
</feature>
<proteinExistence type="predicted"/>
<dbReference type="EMBL" id="KN837121">
    <property type="protein sequence ID" value="KIJ43669.1"/>
    <property type="molecule type" value="Genomic_DNA"/>
</dbReference>
<gene>
    <name evidence="2" type="ORF">M422DRAFT_30754</name>
</gene>
<dbReference type="HOGENOM" id="CLU_2293507_0_0_1"/>
<dbReference type="AlphaFoldDB" id="A0A0C9V9K8"/>
<dbReference type="GO" id="GO:0006979">
    <property type="term" value="P:response to oxidative stress"/>
    <property type="evidence" value="ECO:0007669"/>
    <property type="project" value="InterPro"/>
</dbReference>
<reference evidence="2 3" key="1">
    <citation type="submission" date="2014-06" db="EMBL/GenBank/DDBJ databases">
        <title>Evolutionary Origins and Diversification of the Mycorrhizal Mutualists.</title>
        <authorList>
            <consortium name="DOE Joint Genome Institute"/>
            <consortium name="Mycorrhizal Genomics Consortium"/>
            <person name="Kohler A."/>
            <person name="Kuo A."/>
            <person name="Nagy L.G."/>
            <person name="Floudas D."/>
            <person name="Copeland A."/>
            <person name="Barry K.W."/>
            <person name="Cichocki N."/>
            <person name="Veneault-Fourrey C."/>
            <person name="LaButti K."/>
            <person name="Lindquist E.A."/>
            <person name="Lipzen A."/>
            <person name="Lundell T."/>
            <person name="Morin E."/>
            <person name="Murat C."/>
            <person name="Riley R."/>
            <person name="Ohm R."/>
            <person name="Sun H."/>
            <person name="Tunlid A."/>
            <person name="Henrissat B."/>
            <person name="Grigoriev I.V."/>
            <person name="Hibbett D.S."/>
            <person name="Martin F."/>
        </authorList>
    </citation>
    <scope>NUCLEOTIDE SEQUENCE [LARGE SCALE GENOMIC DNA]</scope>
    <source>
        <strain evidence="2 3">SS14</strain>
    </source>
</reference>
<sequence>MRLQSDFALARDPRTACVWQSFINEQELMQNAFVEAIDKMSRIGLAHPEKLVDCSIVVPQPAAKVTKPEARHVPGDEIFQRCSTGLLRCSLPKSRYRSGCH</sequence>
<dbReference type="OrthoDB" id="2113341at2759"/>
<organism evidence="2 3">
    <name type="scientific">Sphaerobolus stellatus (strain SS14)</name>
    <dbReference type="NCBI Taxonomy" id="990650"/>
    <lineage>
        <taxon>Eukaryota</taxon>
        <taxon>Fungi</taxon>
        <taxon>Dikarya</taxon>
        <taxon>Basidiomycota</taxon>
        <taxon>Agaricomycotina</taxon>
        <taxon>Agaricomycetes</taxon>
        <taxon>Phallomycetidae</taxon>
        <taxon>Geastrales</taxon>
        <taxon>Sphaerobolaceae</taxon>
        <taxon>Sphaerobolus</taxon>
    </lineage>
</organism>
<evidence type="ECO:0000313" key="2">
    <source>
        <dbReference type="EMBL" id="KIJ43669.1"/>
    </source>
</evidence>
<dbReference type="SUPFAM" id="SSF48113">
    <property type="entry name" value="Heme-dependent peroxidases"/>
    <property type="match status" value="1"/>
</dbReference>
<protein>
    <submittedName>
        <fullName evidence="2">Class II peroxidase</fullName>
    </submittedName>
</protein>
<name>A0A0C9V9K8_SPHS4</name>
<dbReference type="GO" id="GO:0004601">
    <property type="term" value="F:peroxidase activity"/>
    <property type="evidence" value="ECO:0007669"/>
    <property type="project" value="UniProtKB-KW"/>
</dbReference>
<evidence type="ECO:0000259" key="1">
    <source>
        <dbReference type="Pfam" id="PF11895"/>
    </source>
</evidence>
<keyword evidence="2" id="KW-0575">Peroxidase</keyword>
<accession>A0A0C9V9K8</accession>
<keyword evidence="3" id="KW-1185">Reference proteome</keyword>